<evidence type="ECO:0000256" key="5">
    <source>
        <dbReference type="ARBA" id="ARBA00022692"/>
    </source>
</evidence>
<evidence type="ECO:0000256" key="1">
    <source>
        <dbReference type="ARBA" id="ARBA00004442"/>
    </source>
</evidence>
<dbReference type="PANTHER" id="PTHR30026">
    <property type="entry name" value="OUTER MEMBRANE PROTEIN TOLC"/>
    <property type="match status" value="1"/>
</dbReference>
<keyword evidence="10" id="KW-1185">Reference proteome</keyword>
<dbReference type="InterPro" id="IPR003423">
    <property type="entry name" value="OMP_efflux"/>
</dbReference>
<feature type="chain" id="PRO_5047120255" description="TolC family protein" evidence="8">
    <location>
        <begin position="24"/>
        <end position="498"/>
    </location>
</feature>
<evidence type="ECO:0000256" key="7">
    <source>
        <dbReference type="ARBA" id="ARBA00023237"/>
    </source>
</evidence>
<gene>
    <name evidence="9" type="ORF">DESUT3_15490</name>
</gene>
<keyword evidence="6" id="KW-0472">Membrane</keyword>
<comment type="subcellular location">
    <subcellularLocation>
        <location evidence="1">Cell outer membrane</location>
    </subcellularLocation>
</comment>
<evidence type="ECO:0000256" key="4">
    <source>
        <dbReference type="ARBA" id="ARBA00022452"/>
    </source>
</evidence>
<evidence type="ECO:0000313" key="9">
    <source>
        <dbReference type="EMBL" id="BCR04480.1"/>
    </source>
</evidence>
<comment type="similarity">
    <text evidence="2">Belongs to the outer membrane factor (OMF) (TC 1.B.17) family.</text>
</comment>
<evidence type="ECO:0008006" key="11">
    <source>
        <dbReference type="Google" id="ProtNLM"/>
    </source>
</evidence>
<dbReference type="RefSeq" id="WP_221251944.1">
    <property type="nucleotide sequence ID" value="NZ_AP024355.1"/>
</dbReference>
<evidence type="ECO:0000256" key="3">
    <source>
        <dbReference type="ARBA" id="ARBA00022448"/>
    </source>
</evidence>
<dbReference type="Gene3D" id="1.20.1600.10">
    <property type="entry name" value="Outer membrane efflux proteins (OEP)"/>
    <property type="match status" value="1"/>
</dbReference>
<organism evidence="9 10">
    <name type="scientific">Desulfuromonas versatilis</name>
    <dbReference type="NCBI Taxonomy" id="2802975"/>
    <lineage>
        <taxon>Bacteria</taxon>
        <taxon>Pseudomonadati</taxon>
        <taxon>Thermodesulfobacteriota</taxon>
        <taxon>Desulfuromonadia</taxon>
        <taxon>Desulfuromonadales</taxon>
        <taxon>Desulfuromonadaceae</taxon>
        <taxon>Desulfuromonas</taxon>
    </lineage>
</organism>
<dbReference type="PANTHER" id="PTHR30026:SF20">
    <property type="entry name" value="OUTER MEMBRANE PROTEIN TOLC"/>
    <property type="match status" value="1"/>
</dbReference>
<proteinExistence type="inferred from homology"/>
<protein>
    <recommendedName>
        <fullName evidence="11">TolC family protein</fullName>
    </recommendedName>
</protein>
<keyword evidence="8" id="KW-0732">Signal</keyword>
<evidence type="ECO:0000256" key="8">
    <source>
        <dbReference type="SAM" id="SignalP"/>
    </source>
</evidence>
<dbReference type="InterPro" id="IPR051906">
    <property type="entry name" value="TolC-like"/>
</dbReference>
<sequence>MNTLRATALLIAVFLLLPAAALAGQEGPEAAGEVLELSVEEVALLALQNNRDLRVQRLNPVIAGTFEQIERGAFDTELFAEAQYAEERASEIARSTGTQFAVEGSDTAAVAGVRRFLPTGTTLEGSVEQSRSISNRAPEQQLARVGLSVTQALLRGFGPAVNLVAVRQAELGTVASRYQLRGFTEALLAEAEIAYWNFVLAREQIAIFESSLAVSRQQRDEIELRIEVGLLPEVEAAAARAEVARREQALITARSLLEERRLRLLRLLNPAPEDGYEQRITATTEPRMKAEPVRDLAERLQLAEKMRPDLNEARLLLQQQRLETVATRNGLLPRLDFFITLGKTGYADSFSGSFRELDGNTYDLQTGLRLSHFIGNREAEARHLAAKTSRQQAQESLDNLRQLVRLDVRLALNELERARQQIAASAVTRALQEETLAAEKERFEVGASTALLVSQAQRDLLASQIVEVEAIVNYRTALVNLYLAEGSLLERRGILLGS</sequence>
<keyword evidence="5" id="KW-0812">Transmembrane</keyword>
<dbReference type="Pfam" id="PF02321">
    <property type="entry name" value="OEP"/>
    <property type="match status" value="1"/>
</dbReference>
<accession>A0ABM8HVC5</accession>
<keyword evidence="4" id="KW-1134">Transmembrane beta strand</keyword>
<reference evidence="9 10" key="1">
    <citation type="journal article" date="2016" name="C (Basel)">
        <title>Selective Growth of and Electricity Production by Marine Exoelectrogenic Bacteria in Self-Aggregated Hydrogel of Microbially Reduced Graphene Oxide.</title>
        <authorList>
            <person name="Yoshida N."/>
            <person name="Goto Y."/>
            <person name="Miyata Y."/>
        </authorList>
    </citation>
    <scope>NUCLEOTIDE SEQUENCE [LARGE SCALE GENOMIC DNA]</scope>
    <source>
        <strain evidence="9 10">NIT-T3</strain>
    </source>
</reference>
<feature type="signal peptide" evidence="8">
    <location>
        <begin position="1"/>
        <end position="23"/>
    </location>
</feature>
<keyword evidence="7" id="KW-0998">Cell outer membrane</keyword>
<evidence type="ECO:0000256" key="6">
    <source>
        <dbReference type="ARBA" id="ARBA00023136"/>
    </source>
</evidence>
<dbReference type="EMBL" id="AP024355">
    <property type="protein sequence ID" value="BCR04480.1"/>
    <property type="molecule type" value="Genomic_DNA"/>
</dbReference>
<name>A0ABM8HVC5_9BACT</name>
<dbReference type="Proteomes" id="UP001319827">
    <property type="component" value="Chromosome"/>
</dbReference>
<dbReference type="SUPFAM" id="SSF56954">
    <property type="entry name" value="Outer membrane efflux proteins (OEP)"/>
    <property type="match status" value="1"/>
</dbReference>
<reference evidence="9 10" key="2">
    <citation type="journal article" date="2021" name="Int. J. Syst. Evol. Microbiol.">
        <title>Isolation and Polyphasic Characterization of Desulfuromonas versatilis sp. Nov., an Electrogenic Bacteria Capable of Versatile Metabolism Isolated from a Graphene Oxide-Reducing Enrichment Culture.</title>
        <authorList>
            <person name="Xie L."/>
            <person name="Yoshida N."/>
            <person name="Ishii S."/>
            <person name="Meng L."/>
        </authorList>
    </citation>
    <scope>NUCLEOTIDE SEQUENCE [LARGE SCALE GENOMIC DNA]</scope>
    <source>
        <strain evidence="9 10">NIT-T3</strain>
    </source>
</reference>
<keyword evidence="3" id="KW-0813">Transport</keyword>
<evidence type="ECO:0000256" key="2">
    <source>
        <dbReference type="ARBA" id="ARBA00007613"/>
    </source>
</evidence>
<evidence type="ECO:0000313" key="10">
    <source>
        <dbReference type="Proteomes" id="UP001319827"/>
    </source>
</evidence>